<evidence type="ECO:0000313" key="3">
    <source>
        <dbReference type="EMBL" id="GMH54795.1"/>
    </source>
</evidence>
<feature type="compositionally biased region" description="Low complexity" evidence="2">
    <location>
        <begin position="73"/>
        <end position="94"/>
    </location>
</feature>
<evidence type="ECO:0000313" key="4">
    <source>
        <dbReference type="Proteomes" id="UP001165082"/>
    </source>
</evidence>
<reference evidence="3" key="1">
    <citation type="submission" date="2022-07" db="EMBL/GenBank/DDBJ databases">
        <title>Genome analysis of Parmales, a sister group of diatoms, reveals the evolutionary specialization of diatoms from phago-mixotrophs to photoautotrophs.</title>
        <authorList>
            <person name="Ban H."/>
            <person name="Sato S."/>
            <person name="Yoshikawa S."/>
            <person name="Kazumasa Y."/>
            <person name="Nakamura Y."/>
            <person name="Ichinomiya M."/>
            <person name="Saitoh K."/>
            <person name="Sato N."/>
            <person name="Blanc-Mathieu R."/>
            <person name="Endo H."/>
            <person name="Kuwata A."/>
            <person name="Ogata H."/>
        </authorList>
    </citation>
    <scope>NUCLEOTIDE SEQUENCE</scope>
</reference>
<protein>
    <submittedName>
        <fullName evidence="3">Uncharacterized protein</fullName>
    </submittedName>
</protein>
<feature type="region of interest" description="Disordered" evidence="2">
    <location>
        <begin position="199"/>
        <end position="219"/>
    </location>
</feature>
<dbReference type="Proteomes" id="UP001165082">
    <property type="component" value="Unassembled WGS sequence"/>
</dbReference>
<gene>
    <name evidence="3" type="ORF">TrRE_jg3180</name>
</gene>
<dbReference type="EMBL" id="BRXZ01000817">
    <property type="protein sequence ID" value="GMH54795.1"/>
    <property type="molecule type" value="Genomic_DNA"/>
</dbReference>
<proteinExistence type="predicted"/>
<keyword evidence="1" id="KW-0175">Coiled coil</keyword>
<feature type="non-terminal residue" evidence="3">
    <location>
        <position position="249"/>
    </location>
</feature>
<feature type="compositionally biased region" description="Polar residues" evidence="2">
    <location>
        <begin position="95"/>
        <end position="109"/>
    </location>
</feature>
<evidence type="ECO:0000256" key="1">
    <source>
        <dbReference type="SAM" id="Coils"/>
    </source>
</evidence>
<name>A0A9W6ZQT9_9STRA</name>
<dbReference type="AlphaFoldDB" id="A0A9W6ZQT9"/>
<keyword evidence="4" id="KW-1185">Reference proteome</keyword>
<sequence>MEGVHKRLENMQRRGSISKLVQAGMTMEEAEKLCSSSFLSVAIPPSDPSPTKKPAPNRGASTPSSRRLYPRKQSISQIQDSPSSQRSPAFSSSPQKAQSFVSPSQSGDTESIIAQIIQSPRNQIAAELHKRDSAIASLKRNIQHLTRKSKDAESELSSLRLSASSLESLNESLRTRLSSSPPGAASTLTARKVSMFAARKAPQPSFNQSPVSLNQVSKEEHDKALERMEVLSRKVDDQLTQMKLSASNN</sequence>
<organism evidence="3 4">
    <name type="scientific">Triparma retinervis</name>
    <dbReference type="NCBI Taxonomy" id="2557542"/>
    <lineage>
        <taxon>Eukaryota</taxon>
        <taxon>Sar</taxon>
        <taxon>Stramenopiles</taxon>
        <taxon>Ochrophyta</taxon>
        <taxon>Bolidophyceae</taxon>
        <taxon>Parmales</taxon>
        <taxon>Triparmaceae</taxon>
        <taxon>Triparma</taxon>
    </lineage>
</organism>
<comment type="caution">
    <text evidence="3">The sequence shown here is derived from an EMBL/GenBank/DDBJ whole genome shotgun (WGS) entry which is preliminary data.</text>
</comment>
<feature type="coiled-coil region" evidence="1">
    <location>
        <begin position="135"/>
        <end position="162"/>
    </location>
</feature>
<evidence type="ECO:0000256" key="2">
    <source>
        <dbReference type="SAM" id="MobiDB-lite"/>
    </source>
</evidence>
<feature type="region of interest" description="Disordered" evidence="2">
    <location>
        <begin position="40"/>
        <end position="112"/>
    </location>
</feature>
<accession>A0A9W6ZQT9</accession>
<feature type="compositionally biased region" description="Polar residues" evidence="2">
    <location>
        <begin position="204"/>
        <end position="216"/>
    </location>
</feature>